<accession>A0ABU0LQ78</accession>
<keyword evidence="1" id="KW-0472">Membrane</keyword>
<evidence type="ECO:0000313" key="2">
    <source>
        <dbReference type="EMBL" id="MDQ0510862.1"/>
    </source>
</evidence>
<sequence>MFLGHLSEWLPFGLHILGASGLAILGAALLIYAVLPLSRYAAVAQVLGIASLGGAAYLAAQAWGESRYLAGVAAERAVWTQQQAITLAREDAALSAIQSVGDQIASRVTDTIAALPASLAKEIIDAARTEDDKPVPDNCRDVYRGLPPAVLRGLDAIR</sequence>
<dbReference type="Proteomes" id="UP001235094">
    <property type="component" value="Unassembled WGS sequence"/>
</dbReference>
<comment type="caution">
    <text evidence="2">The sequence shown here is derived from an EMBL/GenBank/DDBJ whole genome shotgun (WGS) entry which is preliminary data.</text>
</comment>
<feature type="transmembrane region" description="Helical" evidence="1">
    <location>
        <begin position="40"/>
        <end position="60"/>
    </location>
</feature>
<gene>
    <name evidence="2" type="ORF">QOZ99_001750</name>
</gene>
<evidence type="ECO:0000256" key="1">
    <source>
        <dbReference type="SAM" id="Phobius"/>
    </source>
</evidence>
<dbReference type="RefSeq" id="WP_306889574.1">
    <property type="nucleotide sequence ID" value="NZ_JAUSVR010000004.1"/>
</dbReference>
<keyword evidence="3" id="KW-1185">Reference proteome</keyword>
<name>A0ABU0LQ78_9HYPH</name>
<protein>
    <submittedName>
        <fullName evidence="2">Uncharacterized protein</fullName>
    </submittedName>
</protein>
<keyword evidence="1" id="KW-0812">Transmembrane</keyword>
<proteinExistence type="predicted"/>
<feature type="transmembrane region" description="Helical" evidence="1">
    <location>
        <begin position="12"/>
        <end position="34"/>
    </location>
</feature>
<reference evidence="2 3" key="1">
    <citation type="submission" date="2023-07" db="EMBL/GenBank/DDBJ databases">
        <title>Genomic Encyclopedia of Type Strains, Phase IV (KMG-IV): sequencing the most valuable type-strain genomes for metagenomic binning, comparative biology and taxonomic classification.</title>
        <authorList>
            <person name="Goeker M."/>
        </authorList>
    </citation>
    <scope>NUCLEOTIDE SEQUENCE [LARGE SCALE GENOMIC DNA]</scope>
    <source>
        <strain evidence="2 3">DSM 15561</strain>
    </source>
</reference>
<evidence type="ECO:0000313" key="3">
    <source>
        <dbReference type="Proteomes" id="UP001235094"/>
    </source>
</evidence>
<keyword evidence="1" id="KW-1133">Transmembrane helix</keyword>
<dbReference type="EMBL" id="JAUSVR010000004">
    <property type="protein sequence ID" value="MDQ0510862.1"/>
    <property type="molecule type" value="Genomic_DNA"/>
</dbReference>
<organism evidence="2 3">
    <name type="scientific">Ancylobacter amanitiformis</name>
    <dbReference type="NCBI Taxonomy" id="217069"/>
    <lineage>
        <taxon>Bacteria</taxon>
        <taxon>Pseudomonadati</taxon>
        <taxon>Pseudomonadota</taxon>
        <taxon>Alphaproteobacteria</taxon>
        <taxon>Hyphomicrobiales</taxon>
        <taxon>Xanthobacteraceae</taxon>
        <taxon>Ancylobacter</taxon>
    </lineage>
</organism>